<feature type="compositionally biased region" description="Basic residues" evidence="1">
    <location>
        <begin position="128"/>
        <end position="139"/>
    </location>
</feature>
<keyword evidence="4" id="KW-1185">Reference proteome</keyword>
<evidence type="ECO:0000256" key="1">
    <source>
        <dbReference type="SAM" id="MobiDB-lite"/>
    </source>
</evidence>
<comment type="caution">
    <text evidence="3">The sequence shown here is derived from an EMBL/GenBank/DDBJ whole genome shotgun (WGS) entry which is preliminary data.</text>
</comment>
<dbReference type="EMBL" id="JARJCW010000045">
    <property type="protein sequence ID" value="KAJ7204980.1"/>
    <property type="molecule type" value="Genomic_DNA"/>
</dbReference>
<reference evidence="3" key="1">
    <citation type="submission" date="2023-03" db="EMBL/GenBank/DDBJ databases">
        <title>Massive genome expansion in bonnet fungi (Mycena s.s.) driven by repeated elements and novel gene families across ecological guilds.</title>
        <authorList>
            <consortium name="Lawrence Berkeley National Laboratory"/>
            <person name="Harder C.B."/>
            <person name="Miyauchi S."/>
            <person name="Viragh M."/>
            <person name="Kuo A."/>
            <person name="Thoen E."/>
            <person name="Andreopoulos B."/>
            <person name="Lu D."/>
            <person name="Skrede I."/>
            <person name="Drula E."/>
            <person name="Henrissat B."/>
            <person name="Morin E."/>
            <person name="Kohler A."/>
            <person name="Barry K."/>
            <person name="LaButti K."/>
            <person name="Morin E."/>
            <person name="Salamov A."/>
            <person name="Lipzen A."/>
            <person name="Mereny Z."/>
            <person name="Hegedus B."/>
            <person name="Baldrian P."/>
            <person name="Stursova M."/>
            <person name="Weitz H."/>
            <person name="Taylor A."/>
            <person name="Grigoriev I.V."/>
            <person name="Nagy L.G."/>
            <person name="Martin F."/>
            <person name="Kauserud H."/>
        </authorList>
    </citation>
    <scope>NUCLEOTIDE SEQUENCE</scope>
    <source>
        <strain evidence="3">9144</strain>
    </source>
</reference>
<dbReference type="AlphaFoldDB" id="A0AAD6V7X0"/>
<evidence type="ECO:0000313" key="4">
    <source>
        <dbReference type="Proteomes" id="UP001219525"/>
    </source>
</evidence>
<feature type="compositionally biased region" description="Polar residues" evidence="1">
    <location>
        <begin position="90"/>
        <end position="101"/>
    </location>
</feature>
<proteinExistence type="predicted"/>
<organism evidence="3 4">
    <name type="scientific">Mycena pura</name>
    <dbReference type="NCBI Taxonomy" id="153505"/>
    <lineage>
        <taxon>Eukaryota</taxon>
        <taxon>Fungi</taxon>
        <taxon>Dikarya</taxon>
        <taxon>Basidiomycota</taxon>
        <taxon>Agaricomycotina</taxon>
        <taxon>Agaricomycetes</taxon>
        <taxon>Agaricomycetidae</taxon>
        <taxon>Agaricales</taxon>
        <taxon>Marasmiineae</taxon>
        <taxon>Mycenaceae</taxon>
        <taxon>Mycena</taxon>
    </lineage>
</organism>
<sequence>MSTRPTRYPTRAAVNAGLAEAPDIPRDTPRPDSSSGSQDGVAYGDAGTPKSRPVTPELLYSDVVMGSLAPSNGRGGSPVSVQEHGGSTGRSGASAQLSELPSPTRDLGFTDGDPRGFESPEAAPWTHVTRKTARTHRAQSRSGSIDPISFRVHRDPRDA</sequence>
<accession>A0AAD6V7X0</accession>
<evidence type="ECO:0000313" key="2">
    <source>
        <dbReference type="EMBL" id="KAJ7200778.1"/>
    </source>
</evidence>
<gene>
    <name evidence="3" type="ORF">GGX14DRAFT_397915</name>
    <name evidence="2" type="ORF">GGX14DRAFT_400386</name>
</gene>
<name>A0AAD6V7X0_9AGAR</name>
<dbReference type="EMBL" id="JARJCW010000061">
    <property type="protein sequence ID" value="KAJ7200778.1"/>
    <property type="molecule type" value="Genomic_DNA"/>
</dbReference>
<feature type="region of interest" description="Disordered" evidence="1">
    <location>
        <begin position="1"/>
        <end position="159"/>
    </location>
</feature>
<evidence type="ECO:0000313" key="3">
    <source>
        <dbReference type="EMBL" id="KAJ7204980.1"/>
    </source>
</evidence>
<protein>
    <submittedName>
        <fullName evidence="3">Uncharacterized protein</fullName>
    </submittedName>
</protein>
<dbReference type="Proteomes" id="UP001219525">
    <property type="component" value="Unassembled WGS sequence"/>
</dbReference>